<accession>A0ACA9PBN2</accession>
<keyword evidence="2" id="KW-1185">Reference proteome</keyword>
<dbReference type="Proteomes" id="UP000789702">
    <property type="component" value="Unassembled WGS sequence"/>
</dbReference>
<evidence type="ECO:0000313" key="1">
    <source>
        <dbReference type="EMBL" id="CAG8698308.1"/>
    </source>
</evidence>
<name>A0ACA9PBN2_9GLOM</name>
<sequence length="123" mass="13274">MYKKKGKKTSSDTSLNFNTLQRPKEHRILTTSASTSSSTLASSTATSVSTSASLFASISSTLALSKTVTSQNKKRNDNLPKEPQVIIPKKPQVIIPKEPQVIIEPTPLTTTTRKTAISEISSL</sequence>
<organism evidence="1 2">
    <name type="scientific">Dentiscutata heterogama</name>
    <dbReference type="NCBI Taxonomy" id="1316150"/>
    <lineage>
        <taxon>Eukaryota</taxon>
        <taxon>Fungi</taxon>
        <taxon>Fungi incertae sedis</taxon>
        <taxon>Mucoromycota</taxon>
        <taxon>Glomeromycotina</taxon>
        <taxon>Glomeromycetes</taxon>
        <taxon>Diversisporales</taxon>
        <taxon>Gigasporaceae</taxon>
        <taxon>Dentiscutata</taxon>
    </lineage>
</organism>
<evidence type="ECO:0000313" key="2">
    <source>
        <dbReference type="Proteomes" id="UP000789702"/>
    </source>
</evidence>
<protein>
    <submittedName>
        <fullName evidence="1">2249_t:CDS:1</fullName>
    </submittedName>
</protein>
<gene>
    <name evidence="1" type="ORF">DHETER_LOCUS11624</name>
</gene>
<proteinExistence type="predicted"/>
<dbReference type="EMBL" id="CAJVPU010026009">
    <property type="protein sequence ID" value="CAG8698308.1"/>
    <property type="molecule type" value="Genomic_DNA"/>
</dbReference>
<comment type="caution">
    <text evidence="1">The sequence shown here is derived from an EMBL/GenBank/DDBJ whole genome shotgun (WGS) entry which is preliminary data.</text>
</comment>
<reference evidence="1" key="1">
    <citation type="submission" date="2021-06" db="EMBL/GenBank/DDBJ databases">
        <authorList>
            <person name="Kallberg Y."/>
            <person name="Tangrot J."/>
            <person name="Rosling A."/>
        </authorList>
    </citation>
    <scope>NUCLEOTIDE SEQUENCE</scope>
    <source>
        <strain evidence="1">IL203A</strain>
    </source>
</reference>